<dbReference type="InterPro" id="IPR002711">
    <property type="entry name" value="HNH"/>
</dbReference>
<sequence>MGKTSDYRRADQASFIRAVSNDFNARHVALGGQLNPRGRFANQSSFFEKAHVHPSVDIGTKGDIDVSIFFFPGSVPEMTLDSLKGAMQDAFTGQGVRRRRRNGGVGLVLPIASSGDFSLPGLVEQTSDTLARLIEIARPIIDTDAAPEAVAATAGRNPPWSRDELILAFELYVAMRKSLPGPRSVFVMDLSKLLNGFHAAVGTTRNATLRNSNGVAMKLQNFRRFEPSSDGSGPKGLKGGNRLEEEIWQTYEADPDKLKAVANAIRAAIADSVGQGPDKLVDVLLNEGEDAPEGRVLTVLHLTRERSRALVESKKAWALRRYGRLVCEGCEFDFSAHYGDRGQGFLECHHTRPVHTMVEGDRTKLEDLALLCANCHRMVHAKRPWLTVAELQNLVQAMRLKRQL</sequence>
<name>A0A370G854_GLULI</name>
<dbReference type="Pfam" id="PF01844">
    <property type="entry name" value="HNH"/>
    <property type="match status" value="1"/>
</dbReference>
<proteinExistence type="predicted"/>
<protein>
    <submittedName>
        <fullName evidence="2">Putative HNH restriction endonuclease</fullName>
    </submittedName>
</protein>
<keyword evidence="2" id="KW-0255">Endonuclease</keyword>
<reference evidence="2 3" key="1">
    <citation type="submission" date="2018-07" db="EMBL/GenBank/DDBJ databases">
        <title>Genomic Encyclopedia of Type Strains, Phase IV (KMG-IV): sequencing the most valuable type-strain genomes for metagenomic binning, comparative biology and taxonomic classification.</title>
        <authorList>
            <person name="Goeker M."/>
        </authorList>
    </citation>
    <scope>NUCLEOTIDE SEQUENCE [LARGE SCALE GENOMIC DNA]</scope>
    <source>
        <strain evidence="2 3">DSM 5603</strain>
    </source>
</reference>
<dbReference type="GO" id="GO:0004519">
    <property type="term" value="F:endonuclease activity"/>
    <property type="evidence" value="ECO:0007669"/>
    <property type="project" value="UniProtKB-KW"/>
</dbReference>
<gene>
    <name evidence="2" type="ORF">C7453_10293</name>
</gene>
<feature type="domain" description="HNH" evidence="1">
    <location>
        <begin position="327"/>
        <end position="381"/>
    </location>
</feature>
<evidence type="ECO:0000313" key="3">
    <source>
        <dbReference type="Proteomes" id="UP000254958"/>
    </source>
</evidence>
<evidence type="ECO:0000313" key="2">
    <source>
        <dbReference type="EMBL" id="RDI39306.1"/>
    </source>
</evidence>
<evidence type="ECO:0000259" key="1">
    <source>
        <dbReference type="Pfam" id="PF01844"/>
    </source>
</evidence>
<dbReference type="CDD" id="cd00085">
    <property type="entry name" value="HNHc"/>
    <property type="match status" value="1"/>
</dbReference>
<organism evidence="2 3">
    <name type="scientific">Gluconacetobacter liquefaciens</name>
    <name type="common">Acetobacter liquefaciens</name>
    <dbReference type="NCBI Taxonomy" id="89584"/>
    <lineage>
        <taxon>Bacteria</taxon>
        <taxon>Pseudomonadati</taxon>
        <taxon>Pseudomonadota</taxon>
        <taxon>Alphaproteobacteria</taxon>
        <taxon>Acetobacterales</taxon>
        <taxon>Acetobacteraceae</taxon>
        <taxon>Gluconacetobacter</taxon>
    </lineage>
</organism>
<keyword evidence="3" id="KW-1185">Reference proteome</keyword>
<dbReference type="GO" id="GO:0003676">
    <property type="term" value="F:nucleic acid binding"/>
    <property type="evidence" value="ECO:0007669"/>
    <property type="project" value="InterPro"/>
</dbReference>
<keyword evidence="2" id="KW-0378">Hydrolase</keyword>
<dbReference type="RefSeq" id="WP_211311015.1">
    <property type="nucleotide sequence ID" value="NZ_BJMI01000013.1"/>
</dbReference>
<dbReference type="EMBL" id="QQAW01000002">
    <property type="protein sequence ID" value="RDI39306.1"/>
    <property type="molecule type" value="Genomic_DNA"/>
</dbReference>
<dbReference type="InterPro" id="IPR003615">
    <property type="entry name" value="HNH_nuc"/>
</dbReference>
<dbReference type="AlphaFoldDB" id="A0A370G854"/>
<accession>A0A370G854</accession>
<dbReference type="Proteomes" id="UP000254958">
    <property type="component" value="Unassembled WGS sequence"/>
</dbReference>
<dbReference type="Gene3D" id="1.10.30.50">
    <property type="match status" value="1"/>
</dbReference>
<dbReference type="GO" id="GO:0008270">
    <property type="term" value="F:zinc ion binding"/>
    <property type="evidence" value="ECO:0007669"/>
    <property type="project" value="InterPro"/>
</dbReference>
<keyword evidence="2" id="KW-0540">Nuclease</keyword>
<comment type="caution">
    <text evidence="2">The sequence shown here is derived from an EMBL/GenBank/DDBJ whole genome shotgun (WGS) entry which is preliminary data.</text>
</comment>